<reference evidence="2 3" key="1">
    <citation type="submission" date="2019-05" db="EMBL/GenBank/DDBJ databases">
        <title>Another draft genome of Portunus trituberculatus and its Hox gene families provides insights of decapod evolution.</title>
        <authorList>
            <person name="Jeong J.-H."/>
            <person name="Song I."/>
            <person name="Kim S."/>
            <person name="Choi T."/>
            <person name="Kim D."/>
            <person name="Ryu S."/>
            <person name="Kim W."/>
        </authorList>
    </citation>
    <scope>NUCLEOTIDE SEQUENCE [LARGE SCALE GENOMIC DNA]</scope>
    <source>
        <tissue evidence="2">Muscle</tissue>
    </source>
</reference>
<dbReference type="AlphaFoldDB" id="A0A5B7GB29"/>
<keyword evidence="3" id="KW-1185">Reference proteome</keyword>
<dbReference type="Proteomes" id="UP000324222">
    <property type="component" value="Unassembled WGS sequence"/>
</dbReference>
<feature type="region of interest" description="Disordered" evidence="1">
    <location>
        <begin position="1"/>
        <end position="25"/>
    </location>
</feature>
<gene>
    <name evidence="2" type="ORF">E2C01_050066</name>
</gene>
<evidence type="ECO:0000313" key="2">
    <source>
        <dbReference type="EMBL" id="MPC56112.1"/>
    </source>
</evidence>
<name>A0A5B7GB29_PORTR</name>
<sequence length="111" mass="12192">MFGESSAVQLSRGEARRGRRRRKRRRRCIRGVKEEWKGRRRGGGLGSRPVGVLDGEGHRYERVKGSGAGMLRAGVSFENGRDAGEVFQNTECGCTAWLGGSAGRNRWAAGK</sequence>
<proteinExistence type="predicted"/>
<protein>
    <submittedName>
        <fullName evidence="2">Uncharacterized protein</fullName>
    </submittedName>
</protein>
<evidence type="ECO:0000313" key="3">
    <source>
        <dbReference type="Proteomes" id="UP000324222"/>
    </source>
</evidence>
<dbReference type="EMBL" id="VSRR010013704">
    <property type="protein sequence ID" value="MPC56112.1"/>
    <property type="molecule type" value="Genomic_DNA"/>
</dbReference>
<organism evidence="2 3">
    <name type="scientific">Portunus trituberculatus</name>
    <name type="common">Swimming crab</name>
    <name type="synonym">Neptunus trituberculatus</name>
    <dbReference type="NCBI Taxonomy" id="210409"/>
    <lineage>
        <taxon>Eukaryota</taxon>
        <taxon>Metazoa</taxon>
        <taxon>Ecdysozoa</taxon>
        <taxon>Arthropoda</taxon>
        <taxon>Crustacea</taxon>
        <taxon>Multicrustacea</taxon>
        <taxon>Malacostraca</taxon>
        <taxon>Eumalacostraca</taxon>
        <taxon>Eucarida</taxon>
        <taxon>Decapoda</taxon>
        <taxon>Pleocyemata</taxon>
        <taxon>Brachyura</taxon>
        <taxon>Eubrachyura</taxon>
        <taxon>Portunoidea</taxon>
        <taxon>Portunidae</taxon>
        <taxon>Portuninae</taxon>
        <taxon>Portunus</taxon>
    </lineage>
</organism>
<evidence type="ECO:0000256" key="1">
    <source>
        <dbReference type="SAM" id="MobiDB-lite"/>
    </source>
</evidence>
<accession>A0A5B7GB29</accession>
<comment type="caution">
    <text evidence="2">The sequence shown here is derived from an EMBL/GenBank/DDBJ whole genome shotgun (WGS) entry which is preliminary data.</text>
</comment>